<protein>
    <recommendedName>
        <fullName evidence="4">F-box domain-containing protein</fullName>
    </recommendedName>
</protein>
<feature type="compositionally biased region" description="Polar residues" evidence="1">
    <location>
        <begin position="195"/>
        <end position="215"/>
    </location>
</feature>
<comment type="caution">
    <text evidence="2">The sequence shown here is derived from an EMBL/GenBank/DDBJ whole genome shotgun (WGS) entry which is preliminary data.</text>
</comment>
<organism evidence="2 3">
    <name type="scientific">Claviceps pusilla</name>
    <dbReference type="NCBI Taxonomy" id="123648"/>
    <lineage>
        <taxon>Eukaryota</taxon>
        <taxon>Fungi</taxon>
        <taxon>Dikarya</taxon>
        <taxon>Ascomycota</taxon>
        <taxon>Pezizomycotina</taxon>
        <taxon>Sordariomycetes</taxon>
        <taxon>Hypocreomycetidae</taxon>
        <taxon>Hypocreales</taxon>
        <taxon>Clavicipitaceae</taxon>
        <taxon>Claviceps</taxon>
    </lineage>
</organism>
<reference evidence="2" key="1">
    <citation type="journal article" date="2020" name="bioRxiv">
        <title>Whole genome comparisons of ergot fungi reveals the divergence and evolution of species within the genus Claviceps are the result of varying mechanisms driving genome evolution and host range expansion.</title>
        <authorList>
            <person name="Wyka S.A."/>
            <person name="Mondo S.J."/>
            <person name="Liu M."/>
            <person name="Dettman J."/>
            <person name="Nalam V."/>
            <person name="Broders K.D."/>
        </authorList>
    </citation>
    <scope>NUCLEOTIDE SEQUENCE</scope>
    <source>
        <strain evidence="2">CCC 602</strain>
    </source>
</reference>
<feature type="compositionally biased region" description="Acidic residues" evidence="1">
    <location>
        <begin position="163"/>
        <end position="194"/>
    </location>
</feature>
<evidence type="ECO:0008006" key="4">
    <source>
        <dbReference type="Google" id="ProtNLM"/>
    </source>
</evidence>
<dbReference type="AlphaFoldDB" id="A0A9P7N7M7"/>
<dbReference type="EMBL" id="SRPW01002163">
    <property type="protein sequence ID" value="KAG5995193.1"/>
    <property type="molecule type" value="Genomic_DNA"/>
</dbReference>
<proteinExistence type="predicted"/>
<accession>A0A9P7N7M7</accession>
<evidence type="ECO:0000313" key="3">
    <source>
        <dbReference type="Proteomes" id="UP000748025"/>
    </source>
</evidence>
<keyword evidence="3" id="KW-1185">Reference proteome</keyword>
<gene>
    <name evidence="2" type="ORF">E4U43_003093</name>
</gene>
<dbReference type="OrthoDB" id="5413827at2759"/>
<evidence type="ECO:0000313" key="2">
    <source>
        <dbReference type="EMBL" id="KAG5995193.1"/>
    </source>
</evidence>
<dbReference type="Proteomes" id="UP000748025">
    <property type="component" value="Unassembled WGS sequence"/>
</dbReference>
<evidence type="ECO:0000256" key="1">
    <source>
        <dbReference type="SAM" id="MobiDB-lite"/>
    </source>
</evidence>
<dbReference type="PANTHER" id="PTHR42085">
    <property type="entry name" value="F-BOX DOMAIN-CONTAINING PROTEIN"/>
    <property type="match status" value="1"/>
</dbReference>
<feature type="region of interest" description="Disordered" evidence="1">
    <location>
        <begin position="152"/>
        <end position="220"/>
    </location>
</feature>
<name>A0A9P7N7M7_9HYPO</name>
<sequence length="433" mass="48930">MAAYPHIPDPLDDDEDDIGEFAAVAADAAKESAPQEEAEEAASQGEDEGEDEAEMAHSSFFVPSSLDKLPMEIRFMIYKEILTVPQPINVHSGWQQVYKRGRPSIPIDILCTCRRFYDEAINVLYGSNTFLYRLRDEIPRMTDVDVVAHIDQDGVELPSTTNVDDEAGDEDDDEDGDEVDDEEPDDANDPDWQEDVTTNARSQNTLNRRVQNRVSEAQPDIHVQKHAHLFRRLVIEAEKNRSSQCTKNLMAKAIQAFAFDPSKTAVTSKHAPPSATNIKTLTIRVAPKWEAATPGADTPGRFTFVDFFHAHSAVIQAIENLNCQSLRLDLMTAYMDRSLAHSGRRFTMDMRYKRIERHIRDHGQDAWAHDRAIQQERVRKAGVVEKELRSLDVRVQEFCQTFLRHEVFDEDGWAVIPVAGGDDDDGDDDYVDG</sequence>
<dbReference type="PANTHER" id="PTHR42085:SF4">
    <property type="entry name" value="F-BOX DOMAIN-CONTAINING PROTEIN"/>
    <property type="match status" value="1"/>
</dbReference>
<dbReference type="InterPro" id="IPR038883">
    <property type="entry name" value="AN11006-like"/>
</dbReference>
<feature type="compositionally biased region" description="Acidic residues" evidence="1">
    <location>
        <begin position="34"/>
        <end position="53"/>
    </location>
</feature>
<feature type="region of interest" description="Disordered" evidence="1">
    <location>
        <begin position="25"/>
        <end position="55"/>
    </location>
</feature>